<protein>
    <submittedName>
        <fullName evidence="5">Primosomal protein</fullName>
    </submittedName>
</protein>
<evidence type="ECO:0000259" key="4">
    <source>
        <dbReference type="Pfam" id="PF17764"/>
    </source>
</evidence>
<dbReference type="Pfam" id="PF17764">
    <property type="entry name" value="PriA_3primeBD"/>
    <property type="match status" value="1"/>
</dbReference>
<dbReference type="InterPro" id="IPR042115">
    <property type="entry name" value="PriA_3primeBD_sf"/>
</dbReference>
<dbReference type="RefSeq" id="WP_024331677.1">
    <property type="nucleotide sequence ID" value="NZ_JASOXK010000006.1"/>
</dbReference>
<dbReference type="GO" id="GO:0043138">
    <property type="term" value="F:3'-5' DNA helicase activity"/>
    <property type="evidence" value="ECO:0007669"/>
    <property type="project" value="TreeGrafter"/>
</dbReference>
<dbReference type="Gene3D" id="3.40.50.300">
    <property type="entry name" value="P-loop containing nucleotide triphosphate hydrolases"/>
    <property type="match status" value="1"/>
</dbReference>
<evidence type="ECO:0000313" key="5">
    <source>
        <dbReference type="EMBL" id="PKY71860.1"/>
    </source>
</evidence>
<keyword evidence="6" id="KW-1185">Reference proteome</keyword>
<evidence type="ECO:0000313" key="6">
    <source>
        <dbReference type="Proteomes" id="UP000235122"/>
    </source>
</evidence>
<keyword evidence="1" id="KW-0547">Nucleotide-binding</keyword>
<dbReference type="SUPFAM" id="SSF52540">
    <property type="entry name" value="P-loop containing nucleoside triphosphate hydrolases"/>
    <property type="match status" value="1"/>
</dbReference>
<keyword evidence="2" id="KW-0067">ATP-binding</keyword>
<feature type="domain" description="Primosomal protein N' 3' DNA-binding" evidence="4">
    <location>
        <begin position="29"/>
        <end position="126"/>
    </location>
</feature>
<dbReference type="Gene3D" id="3.40.1440.60">
    <property type="entry name" value="PriA, 3(prime) DNA-binding domain"/>
    <property type="match status" value="1"/>
</dbReference>
<dbReference type="GO" id="GO:0005524">
    <property type="term" value="F:ATP binding"/>
    <property type="evidence" value="ECO:0007669"/>
    <property type="project" value="UniProtKB-KW"/>
</dbReference>
<dbReference type="AlphaFoldDB" id="A0A2I1IL58"/>
<dbReference type="PANTHER" id="PTHR30580:SF0">
    <property type="entry name" value="PRIMOSOMAL PROTEIN N"/>
    <property type="match status" value="1"/>
</dbReference>
<dbReference type="GO" id="GO:0006302">
    <property type="term" value="P:double-strand break repair"/>
    <property type="evidence" value="ECO:0007669"/>
    <property type="project" value="TreeGrafter"/>
</dbReference>
<sequence length="664" mass="70521">MIQDALLALPDPTPRQVSVPGVDDPVVGVLVDLSVPHLNRPLDYLLDKKTKDAPVGAQVRVNMAGTRRNGWIISRGHTTTHAGKLATIASLTSRRAVLAPFIYALAERLADKYCGSIAGILAEAIPKRHKGTEDAFTANFVTPTTPRCDGDAFAHTDSGQALFEHIKAGESPRAVMQGLPGKGKQGWLSQFVALIAATAVSGRGALAVLPTVRHVQALSSALERAKIDHLKVTSSLSEAERYRAHLTCLAGGTQVVIGTRSAIWAPLEDVGTILIWDEASDSLAGRRSPYLHARTIAVERAALQKSALVLAGYVFSAEAQLLLEANWCALVRPERASLRANTATNQAPTEQELEAYGPSGHMRIPPPAHRLLSKGLQSGPVLVQVPRAGYVPVVSCSKCGMLSHCASCAGPIALSGTGILECRWCGKKQANYACPQCGSNAPRSAKVGAGRVGEELGRAFPGVAVTISGSVGTVVEQVDDSSRLVIATPGAEPLANGGYRAAVLLDGAALASRPELWAPTEALRRWLNAAALVRPDGRTLLLGCADRALAGAFIRWDGPGWARRDLKERRELHLPPAAWLVALDGSRKGVYEVIRALQEYPKKLDFEVLGPLEADGGCRALLKATTGTHRQLMTGLNAVQASRSAARMPKVRVQVSPADLWSID</sequence>
<dbReference type="GeneID" id="35867003"/>
<comment type="caution">
    <text evidence="5">The sequence shown here is derived from an EMBL/GenBank/DDBJ whole genome shotgun (WGS) entry which is preliminary data.</text>
</comment>
<dbReference type="InterPro" id="IPR027417">
    <property type="entry name" value="P-loop_NTPase"/>
</dbReference>
<dbReference type="Proteomes" id="UP000235122">
    <property type="component" value="Unassembled WGS sequence"/>
</dbReference>
<dbReference type="InterPro" id="IPR041222">
    <property type="entry name" value="PriA_3primeBD"/>
</dbReference>
<evidence type="ECO:0000256" key="1">
    <source>
        <dbReference type="ARBA" id="ARBA00022741"/>
    </source>
</evidence>
<dbReference type="EMBL" id="PKKO01000005">
    <property type="protein sequence ID" value="PKY71860.1"/>
    <property type="molecule type" value="Genomic_DNA"/>
</dbReference>
<dbReference type="GO" id="GO:0003677">
    <property type="term" value="F:DNA binding"/>
    <property type="evidence" value="ECO:0007669"/>
    <property type="project" value="UniProtKB-KW"/>
</dbReference>
<accession>A0A2I1IL58</accession>
<evidence type="ECO:0000256" key="2">
    <source>
        <dbReference type="ARBA" id="ARBA00022840"/>
    </source>
</evidence>
<proteinExistence type="predicted"/>
<name>A0A2I1IL58_9ACTO</name>
<dbReference type="GO" id="GO:0006310">
    <property type="term" value="P:DNA recombination"/>
    <property type="evidence" value="ECO:0007669"/>
    <property type="project" value="TreeGrafter"/>
</dbReference>
<keyword evidence="3" id="KW-0238">DNA-binding</keyword>
<reference evidence="5 6" key="1">
    <citation type="submission" date="2017-12" db="EMBL/GenBank/DDBJ databases">
        <title>Phylogenetic diversity of female urinary microbiome.</title>
        <authorList>
            <person name="Thomas-White K."/>
            <person name="Wolfe A.J."/>
        </authorList>
    </citation>
    <scope>NUCLEOTIDE SEQUENCE [LARGE SCALE GENOMIC DNA]</scope>
    <source>
        <strain evidence="5 6">UMB0402</strain>
    </source>
</reference>
<dbReference type="GO" id="GO:0006270">
    <property type="term" value="P:DNA replication initiation"/>
    <property type="evidence" value="ECO:0007669"/>
    <property type="project" value="TreeGrafter"/>
</dbReference>
<gene>
    <name evidence="5" type="ORF">CYJ19_09075</name>
</gene>
<evidence type="ECO:0000256" key="3">
    <source>
        <dbReference type="ARBA" id="ARBA00023125"/>
    </source>
</evidence>
<organism evidence="5 6">
    <name type="scientific">Winkia neuii</name>
    <dbReference type="NCBI Taxonomy" id="33007"/>
    <lineage>
        <taxon>Bacteria</taxon>
        <taxon>Bacillati</taxon>
        <taxon>Actinomycetota</taxon>
        <taxon>Actinomycetes</taxon>
        <taxon>Actinomycetales</taxon>
        <taxon>Actinomycetaceae</taxon>
        <taxon>Winkia</taxon>
    </lineage>
</organism>
<dbReference type="PANTHER" id="PTHR30580">
    <property type="entry name" value="PRIMOSOMAL PROTEIN N"/>
    <property type="match status" value="1"/>
</dbReference>
<dbReference type="STRING" id="33007.HMPREF3198_02207"/>